<dbReference type="Proteomes" id="UP000287969">
    <property type="component" value="Chromosome"/>
</dbReference>
<keyword evidence="3" id="KW-1185">Reference proteome</keyword>
<dbReference type="PROSITE" id="PS51782">
    <property type="entry name" value="LYSM"/>
    <property type="match status" value="6"/>
</dbReference>
<gene>
    <name evidence="2" type="ORF">EQM13_17000</name>
</gene>
<dbReference type="EMBL" id="CP035282">
    <property type="protein sequence ID" value="QAT63505.1"/>
    <property type="molecule type" value="Genomic_DNA"/>
</dbReference>
<dbReference type="AlphaFoldDB" id="A0A410QHR1"/>
<dbReference type="Gene3D" id="3.10.350.10">
    <property type="entry name" value="LysM domain"/>
    <property type="match status" value="7"/>
</dbReference>
<feature type="domain" description="LysM" evidence="1">
    <location>
        <begin position="55"/>
        <end position="99"/>
    </location>
</feature>
<feature type="domain" description="LysM" evidence="1">
    <location>
        <begin position="285"/>
        <end position="329"/>
    </location>
</feature>
<proteinExistence type="predicted"/>
<name>A0A410QHR1_9FIRM</name>
<dbReference type="OrthoDB" id="9811296at2"/>
<dbReference type="InterPro" id="IPR018392">
    <property type="entry name" value="LysM"/>
</dbReference>
<feature type="domain" description="LysM" evidence="1">
    <location>
        <begin position="108"/>
        <end position="152"/>
    </location>
</feature>
<evidence type="ECO:0000259" key="1">
    <source>
        <dbReference type="PROSITE" id="PS51782"/>
    </source>
</evidence>
<reference evidence="3" key="1">
    <citation type="submission" date="2019-01" db="EMBL/GenBank/DDBJ databases">
        <title>Draft genomes of a novel of Sporanaerobacter strains.</title>
        <authorList>
            <person name="Ma S."/>
        </authorList>
    </citation>
    <scope>NUCLEOTIDE SEQUENCE [LARGE SCALE GENOMIC DNA]</scope>
    <source>
        <strain evidence="3">NJN-17</strain>
    </source>
</reference>
<dbReference type="KEGG" id="spoa:EQM13_17000"/>
<dbReference type="SUPFAM" id="SSF54106">
    <property type="entry name" value="LysM domain"/>
    <property type="match status" value="6"/>
</dbReference>
<protein>
    <submittedName>
        <fullName evidence="2">LysM peptidoglycan-binding domain-containing protein</fullName>
    </submittedName>
</protein>
<dbReference type="PANTHER" id="PTHR33734">
    <property type="entry name" value="LYSM DOMAIN-CONTAINING GPI-ANCHORED PROTEIN 2"/>
    <property type="match status" value="1"/>
</dbReference>
<feature type="domain" description="LysM" evidence="1">
    <location>
        <begin position="224"/>
        <end position="268"/>
    </location>
</feature>
<evidence type="ECO:0000313" key="3">
    <source>
        <dbReference type="Proteomes" id="UP000287969"/>
    </source>
</evidence>
<dbReference type="CDD" id="cd00118">
    <property type="entry name" value="LysM"/>
    <property type="match status" value="6"/>
</dbReference>
<dbReference type="PANTHER" id="PTHR33734:SF22">
    <property type="entry name" value="MEMBRANE-BOUND LYTIC MUREIN TRANSGLYCOSYLASE D"/>
    <property type="match status" value="1"/>
</dbReference>
<sequence length="395" mass="42141">MRAGDTFYKLSIQYKVSLESILRANPGVDPNNLQIGQVVCIPAATPPQPLCPGGTLYTIRAGDTIYNLANRYNVSVDDILRANPGIDPNNLQIGQVICIPAPRCPGGTLYTIRAGDTIYNLANRYNVSVNDILKANPGIDPNNLQIGQVICIPAATPPQPSCPGGMLYTIKAGDTIYNLANRYNVSVDDILRANPGIDPNNLQIGQVICIPAATPPQPSCPGGMLYTIKAGDTIYNLANRYNVSVDDILKANPGIDPNNLQIGQVICIPCMPAPTPPQPSCPGGTLYTIMEGDNLGSILIKFNISVNDLISVNPNFDPHKIVAGQKLCIPPHKSGICPSGTNPYLITSHDAPQEKLVVAHLAMKFKISISDLMLANPNLAPSDFTVGMKICVPSK</sequence>
<organism evidence="2 3">
    <name type="scientific">Acidilutibacter cellobiosedens</name>
    <dbReference type="NCBI Taxonomy" id="2507161"/>
    <lineage>
        <taxon>Bacteria</taxon>
        <taxon>Bacillati</taxon>
        <taxon>Bacillota</taxon>
        <taxon>Tissierellia</taxon>
        <taxon>Tissierellales</taxon>
        <taxon>Acidilutibacteraceae</taxon>
        <taxon>Acidilutibacter</taxon>
    </lineage>
</organism>
<accession>A0A410QHR1</accession>
<dbReference type="InterPro" id="IPR036779">
    <property type="entry name" value="LysM_dom_sf"/>
</dbReference>
<feature type="domain" description="LysM" evidence="1">
    <location>
        <begin position="166"/>
        <end position="210"/>
    </location>
</feature>
<evidence type="ECO:0000313" key="2">
    <source>
        <dbReference type="EMBL" id="QAT63505.1"/>
    </source>
</evidence>
<dbReference type="SMART" id="SM00257">
    <property type="entry name" value="LysM"/>
    <property type="match status" value="7"/>
</dbReference>
<feature type="domain" description="LysM" evidence="1">
    <location>
        <begin position="1"/>
        <end position="41"/>
    </location>
</feature>
<dbReference type="Pfam" id="PF01476">
    <property type="entry name" value="LysM"/>
    <property type="match status" value="7"/>
</dbReference>